<evidence type="ECO:0000256" key="2">
    <source>
        <dbReference type="ARBA" id="ARBA00005189"/>
    </source>
</evidence>
<keyword evidence="12" id="KW-0012">Acyltransferase</keyword>
<comment type="similarity">
    <text evidence="3">Belongs to the 1-acyl-sn-glycerol-3-phosphate acyltransferase family.</text>
</comment>
<dbReference type="EMBL" id="FNXT01001297">
    <property type="protein sequence ID" value="SZX77872.1"/>
    <property type="molecule type" value="Genomic_DNA"/>
</dbReference>
<evidence type="ECO:0000256" key="1">
    <source>
        <dbReference type="ARBA" id="ARBA00004370"/>
    </source>
</evidence>
<proteinExistence type="inferred from homology"/>
<feature type="domain" description="Phospholipid/glycerol acyltransferase" evidence="15">
    <location>
        <begin position="204"/>
        <end position="315"/>
    </location>
</feature>
<dbReference type="InterPro" id="IPR045252">
    <property type="entry name" value="LPCAT1-like"/>
</dbReference>
<keyword evidence="5" id="KW-0808">Transferase</keyword>
<keyword evidence="10" id="KW-0594">Phospholipid biosynthesis</keyword>
<evidence type="ECO:0000256" key="3">
    <source>
        <dbReference type="ARBA" id="ARBA00008655"/>
    </source>
</evidence>
<evidence type="ECO:0000313" key="17">
    <source>
        <dbReference type="EMBL" id="SZX77872.1"/>
    </source>
</evidence>
<dbReference type="AlphaFoldDB" id="A0A383VSV5"/>
<dbReference type="GO" id="GO:0019432">
    <property type="term" value="P:triglyceride biosynthetic process"/>
    <property type="evidence" value="ECO:0007669"/>
    <property type="project" value="TreeGrafter"/>
</dbReference>
<dbReference type="SMART" id="SM00563">
    <property type="entry name" value="PlsC"/>
    <property type="match status" value="1"/>
</dbReference>
<keyword evidence="7 14" id="KW-1133">Transmembrane helix</keyword>
<keyword evidence="4" id="KW-0444">Lipid biosynthesis</keyword>
<dbReference type="Pfam" id="PF01553">
    <property type="entry name" value="Acyltransferase"/>
    <property type="match status" value="1"/>
</dbReference>
<reference evidence="16 18" key="1">
    <citation type="submission" date="2016-10" db="EMBL/GenBank/DDBJ databases">
        <authorList>
            <person name="Cai Z."/>
        </authorList>
    </citation>
    <scope>NUCLEOTIDE SEQUENCE [LARGE SCALE GENOMIC DNA]</scope>
</reference>
<evidence type="ECO:0000256" key="10">
    <source>
        <dbReference type="ARBA" id="ARBA00023209"/>
    </source>
</evidence>
<evidence type="ECO:0000256" key="13">
    <source>
        <dbReference type="SAM" id="MobiDB-lite"/>
    </source>
</evidence>
<evidence type="ECO:0000256" key="8">
    <source>
        <dbReference type="ARBA" id="ARBA00023098"/>
    </source>
</evidence>
<sequence length="448" mass="49840">MVQNTPRQGERALPRQLSGSFTGDGRTQQYLPGLTMPAGHQLPDSLTTAEDGDADVDGLEIEKAYVEAEAERLQLQQKSLLAVMLNINSVLTDAAAAMVDDSFLKCFTSAAPDPWNWNFYLAPIWLLGMLFRHLVLFPLRLTLLLTSHLLFFMVFFTVKLGMPSSALKLRVEQRLIRFLCGMYVASWTGVIKFHGPKPVPEGGHVWVANHTSMIDYIILSSYTAFAVIMQLHPGWVGFLQTTVLDSLGCLWFNRTQAKDRSLVAQRMADHVADPNTTPLLIFPEGTCVNNEYCVMFKRGAFDMGATVHPVAIKYNKIFVDAFWNSKRLSFTQHLVRLMSSWAVVCDVYFLEPQSRREDESVDEFAARVQAMIAKQAKLRVVPWDGYLKYYNLGEKHPGLIEKRRKVFADQLKTFLPAGGAVGSSKQEAAPAAAAAAAAAGKKGSKKAN</sequence>
<dbReference type="GO" id="GO:0016020">
    <property type="term" value="C:membrane"/>
    <property type="evidence" value="ECO:0007669"/>
    <property type="project" value="UniProtKB-SubCell"/>
</dbReference>
<evidence type="ECO:0000256" key="7">
    <source>
        <dbReference type="ARBA" id="ARBA00022989"/>
    </source>
</evidence>
<evidence type="ECO:0000313" key="16">
    <source>
        <dbReference type="EMBL" id="SZX67476.1"/>
    </source>
</evidence>
<keyword evidence="8" id="KW-0443">Lipid metabolism</keyword>
<gene>
    <name evidence="17" type="ORF">BQ4739_LOCUS18209</name>
    <name evidence="16" type="ORF">BQ4739_LOCUS7866</name>
</gene>
<keyword evidence="6 14" id="KW-0812">Transmembrane</keyword>
<evidence type="ECO:0000256" key="4">
    <source>
        <dbReference type="ARBA" id="ARBA00022516"/>
    </source>
</evidence>
<evidence type="ECO:0000256" key="11">
    <source>
        <dbReference type="ARBA" id="ARBA00023264"/>
    </source>
</evidence>
<dbReference type="EMBL" id="FNXT01000801">
    <property type="protein sequence ID" value="SZX67476.1"/>
    <property type="molecule type" value="Genomic_DNA"/>
</dbReference>
<feature type="transmembrane region" description="Helical" evidence="14">
    <location>
        <begin position="141"/>
        <end position="162"/>
    </location>
</feature>
<dbReference type="InterPro" id="IPR002123">
    <property type="entry name" value="Plipid/glycerol_acylTrfase"/>
</dbReference>
<evidence type="ECO:0000259" key="15">
    <source>
        <dbReference type="SMART" id="SM00563"/>
    </source>
</evidence>
<evidence type="ECO:0000313" key="18">
    <source>
        <dbReference type="Proteomes" id="UP000256970"/>
    </source>
</evidence>
<dbReference type="SUPFAM" id="SSF69593">
    <property type="entry name" value="Glycerol-3-phosphate (1)-acyltransferase"/>
    <property type="match status" value="1"/>
</dbReference>
<evidence type="ECO:0000256" key="14">
    <source>
        <dbReference type="SAM" id="Phobius"/>
    </source>
</evidence>
<name>A0A383VSV5_TETOB</name>
<dbReference type="GO" id="GO:0004366">
    <property type="term" value="F:glycerol-3-phosphate O-acyltransferase activity"/>
    <property type="evidence" value="ECO:0007669"/>
    <property type="project" value="TreeGrafter"/>
</dbReference>
<dbReference type="CDD" id="cd07991">
    <property type="entry name" value="LPLAT_LPCAT1-like"/>
    <property type="match status" value="1"/>
</dbReference>
<comment type="subcellular location">
    <subcellularLocation>
        <location evidence="1">Membrane</location>
    </subcellularLocation>
</comment>
<comment type="pathway">
    <text evidence="2">Lipid metabolism.</text>
</comment>
<keyword evidence="11" id="KW-1208">Phospholipid metabolism</keyword>
<dbReference type="STRING" id="3088.A0A383VSV5"/>
<evidence type="ECO:0000256" key="6">
    <source>
        <dbReference type="ARBA" id="ARBA00022692"/>
    </source>
</evidence>
<dbReference type="GO" id="GO:0005783">
    <property type="term" value="C:endoplasmic reticulum"/>
    <property type="evidence" value="ECO:0007669"/>
    <property type="project" value="TreeGrafter"/>
</dbReference>
<organism evidence="16 18">
    <name type="scientific">Tetradesmus obliquus</name>
    <name type="common">Green alga</name>
    <name type="synonym">Acutodesmus obliquus</name>
    <dbReference type="NCBI Taxonomy" id="3088"/>
    <lineage>
        <taxon>Eukaryota</taxon>
        <taxon>Viridiplantae</taxon>
        <taxon>Chlorophyta</taxon>
        <taxon>core chlorophytes</taxon>
        <taxon>Chlorophyceae</taxon>
        <taxon>CS clade</taxon>
        <taxon>Sphaeropleales</taxon>
        <taxon>Scenedesmaceae</taxon>
        <taxon>Tetradesmus</taxon>
    </lineage>
</organism>
<protein>
    <recommendedName>
        <fullName evidence="15">Phospholipid/glycerol acyltransferase domain-containing protein</fullName>
    </recommendedName>
</protein>
<keyword evidence="18" id="KW-1185">Reference proteome</keyword>
<keyword evidence="9 14" id="KW-0472">Membrane</keyword>
<feature type="transmembrane region" description="Helical" evidence="14">
    <location>
        <begin position="117"/>
        <end position="135"/>
    </location>
</feature>
<evidence type="ECO:0000256" key="12">
    <source>
        <dbReference type="ARBA" id="ARBA00023315"/>
    </source>
</evidence>
<evidence type="ECO:0000256" key="9">
    <source>
        <dbReference type="ARBA" id="ARBA00023136"/>
    </source>
</evidence>
<accession>A0A383VSV5</accession>
<evidence type="ECO:0000256" key="5">
    <source>
        <dbReference type="ARBA" id="ARBA00022679"/>
    </source>
</evidence>
<dbReference type="Proteomes" id="UP000256970">
    <property type="component" value="Unassembled WGS sequence"/>
</dbReference>
<dbReference type="GO" id="GO:0008654">
    <property type="term" value="P:phospholipid biosynthetic process"/>
    <property type="evidence" value="ECO:0007669"/>
    <property type="project" value="UniProtKB-KW"/>
</dbReference>
<feature type="region of interest" description="Disordered" evidence="13">
    <location>
        <begin position="1"/>
        <end position="24"/>
    </location>
</feature>
<dbReference type="PANTHER" id="PTHR23063">
    <property type="entry name" value="PHOSPHOLIPID ACYLTRANSFERASE"/>
    <property type="match status" value="1"/>
</dbReference>
<dbReference type="PANTHER" id="PTHR23063:SF2">
    <property type="entry name" value="GLYCEROL-3-PHOSPHATE ACYLTRANSFERASE 4, ISOFORM D-RELATED"/>
    <property type="match status" value="1"/>
</dbReference>